<feature type="chain" id="PRO_5012226479" description="tRNA dimethylallyltransferase" evidence="12">
    <location>
        <begin position="16"/>
        <end position="543"/>
    </location>
</feature>
<keyword evidence="8" id="KW-0460">Magnesium</keyword>
<evidence type="ECO:0000256" key="5">
    <source>
        <dbReference type="ARBA" id="ARBA00022694"/>
    </source>
</evidence>
<comment type="cofactor">
    <cofactor evidence="1">
        <name>Mg(2+)</name>
        <dbReference type="ChEBI" id="CHEBI:18420"/>
    </cofactor>
</comment>
<evidence type="ECO:0000256" key="7">
    <source>
        <dbReference type="ARBA" id="ARBA00022840"/>
    </source>
</evidence>
<dbReference type="PANTHER" id="PTHR11088">
    <property type="entry name" value="TRNA DIMETHYLALLYLTRANSFERASE"/>
    <property type="match status" value="1"/>
</dbReference>
<dbReference type="SUPFAM" id="SSF52540">
    <property type="entry name" value="P-loop containing nucleoside triphosphate hydrolases"/>
    <property type="match status" value="1"/>
</dbReference>
<dbReference type="eggNOG" id="KOG1384">
    <property type="taxonomic scope" value="Eukaryota"/>
</dbReference>
<dbReference type="HAMAP" id="MF_00185">
    <property type="entry name" value="IPP_trans"/>
    <property type="match status" value="1"/>
</dbReference>
<evidence type="ECO:0000256" key="9">
    <source>
        <dbReference type="ARBA" id="ARBA00049563"/>
    </source>
</evidence>
<evidence type="ECO:0000256" key="1">
    <source>
        <dbReference type="ARBA" id="ARBA00001946"/>
    </source>
</evidence>
<dbReference type="GO" id="GO:0005524">
    <property type="term" value="F:ATP binding"/>
    <property type="evidence" value="ECO:0007669"/>
    <property type="project" value="UniProtKB-KW"/>
</dbReference>
<evidence type="ECO:0000256" key="3">
    <source>
        <dbReference type="ARBA" id="ARBA00012665"/>
    </source>
</evidence>
<dbReference type="AlphaFoldDB" id="D7FQ18"/>
<dbReference type="InParanoid" id="D7FQ18"/>
<keyword evidence="14" id="KW-1185">Reference proteome</keyword>
<dbReference type="Pfam" id="PF01715">
    <property type="entry name" value="IPPT"/>
    <property type="match status" value="1"/>
</dbReference>
<comment type="catalytic activity">
    <reaction evidence="9">
        <text>adenosine(37) in tRNA + dimethylallyl diphosphate = N(6)-dimethylallyladenosine(37) in tRNA + diphosphate</text>
        <dbReference type="Rhea" id="RHEA:26482"/>
        <dbReference type="Rhea" id="RHEA-COMP:10162"/>
        <dbReference type="Rhea" id="RHEA-COMP:10375"/>
        <dbReference type="ChEBI" id="CHEBI:33019"/>
        <dbReference type="ChEBI" id="CHEBI:57623"/>
        <dbReference type="ChEBI" id="CHEBI:74411"/>
        <dbReference type="ChEBI" id="CHEBI:74415"/>
        <dbReference type="EC" id="2.5.1.75"/>
    </reaction>
</comment>
<feature type="compositionally biased region" description="Basic and acidic residues" evidence="11">
    <location>
        <begin position="407"/>
        <end position="426"/>
    </location>
</feature>
<feature type="compositionally biased region" description="Low complexity" evidence="11">
    <location>
        <begin position="45"/>
        <end position="61"/>
    </location>
</feature>
<feature type="region of interest" description="Disordered" evidence="11">
    <location>
        <begin position="42"/>
        <end position="61"/>
    </location>
</feature>
<evidence type="ECO:0000256" key="12">
    <source>
        <dbReference type="SAM" id="SignalP"/>
    </source>
</evidence>
<dbReference type="Proteomes" id="UP000002630">
    <property type="component" value="Linkage Group LG02"/>
</dbReference>
<sequence>MAAAPLFLVWAPARALLGAAVSRLPSSTTRLLSYSQNKVRRRRGASTASRTLSCSSSSSSSTAVEDGAAKVIVIAGPTATGKSSIALALCRDLGGEIVSCDSVQVYRDVFIGCNKPSPEEMKEVRHHLVDVAPLDETFTAGDFVQRAEAAIDDILSRGRVPVVVGGTMMYLHWLVHGKPDAPKKDPAVAQAVATELLPFHDRGDWDGALELLAAVNSRRAASMAKNDWYRLSRSLEVLRVPNDTGEEVFTGVRAPINKKYDFRSFFIIGDRERLFRRIDKRCEEMLMRGLLPETAGLLVRGMLDPASPAGRAIGYRQAIDFLHQEARLADDLRPAIAGASGSADANREATEVTATAAADPETRFLEFFLTFAAKTRQYSGEQMKWFRSSKGRDFSWQAWDLGGPIEEVPRRAGSGEKRGGGAKSHEAGSCARAGDGCGWRDVATSIAEQFELPRERFDEDLGGESQAMLRSENRQRAGDMKRYVSELSLLGGGGTENEALGRLVLETEELAARIRQAQHEQFRDGAITERPAMEVQGWHAGNR</sequence>
<evidence type="ECO:0000256" key="10">
    <source>
        <dbReference type="RuleBase" id="RU003785"/>
    </source>
</evidence>
<keyword evidence="5" id="KW-0819">tRNA processing</keyword>
<name>D7FQ18_ECTSI</name>
<dbReference type="STRING" id="2880.D7FQ18"/>
<dbReference type="EMBL" id="FN648375">
    <property type="protein sequence ID" value="CBJ48350.1"/>
    <property type="molecule type" value="Genomic_DNA"/>
</dbReference>
<comment type="similarity">
    <text evidence="2 10">Belongs to the IPP transferase family.</text>
</comment>
<organism evidence="13 14">
    <name type="scientific">Ectocarpus siliculosus</name>
    <name type="common">Brown alga</name>
    <name type="synonym">Conferva siliculosa</name>
    <dbReference type="NCBI Taxonomy" id="2880"/>
    <lineage>
        <taxon>Eukaryota</taxon>
        <taxon>Sar</taxon>
        <taxon>Stramenopiles</taxon>
        <taxon>Ochrophyta</taxon>
        <taxon>PX clade</taxon>
        <taxon>Phaeophyceae</taxon>
        <taxon>Ectocarpales</taxon>
        <taxon>Ectocarpaceae</taxon>
        <taxon>Ectocarpus</taxon>
    </lineage>
</organism>
<dbReference type="EC" id="2.5.1.75" evidence="3"/>
<keyword evidence="4 10" id="KW-0808">Transferase</keyword>
<reference evidence="13 14" key="1">
    <citation type="journal article" date="2010" name="Nature">
        <title>The Ectocarpus genome and the independent evolution of multicellularity in brown algae.</title>
        <authorList>
            <person name="Cock J.M."/>
            <person name="Sterck L."/>
            <person name="Rouze P."/>
            <person name="Scornet D."/>
            <person name="Allen A.E."/>
            <person name="Amoutzias G."/>
            <person name="Anthouard V."/>
            <person name="Artiguenave F."/>
            <person name="Aury J.M."/>
            <person name="Badger J.H."/>
            <person name="Beszteri B."/>
            <person name="Billiau K."/>
            <person name="Bonnet E."/>
            <person name="Bothwell J.H."/>
            <person name="Bowler C."/>
            <person name="Boyen C."/>
            <person name="Brownlee C."/>
            <person name="Carrano C.J."/>
            <person name="Charrier B."/>
            <person name="Cho G.Y."/>
            <person name="Coelho S.M."/>
            <person name="Collen J."/>
            <person name="Corre E."/>
            <person name="Da Silva C."/>
            <person name="Delage L."/>
            <person name="Delaroque N."/>
            <person name="Dittami S.M."/>
            <person name="Doulbeau S."/>
            <person name="Elias M."/>
            <person name="Farnham G."/>
            <person name="Gachon C.M."/>
            <person name="Gschloessl B."/>
            <person name="Heesch S."/>
            <person name="Jabbari K."/>
            <person name="Jubin C."/>
            <person name="Kawai H."/>
            <person name="Kimura K."/>
            <person name="Kloareg B."/>
            <person name="Kupper F.C."/>
            <person name="Lang D."/>
            <person name="Le Bail A."/>
            <person name="Leblanc C."/>
            <person name="Lerouge P."/>
            <person name="Lohr M."/>
            <person name="Lopez P.J."/>
            <person name="Martens C."/>
            <person name="Maumus F."/>
            <person name="Michel G."/>
            <person name="Miranda-Saavedra D."/>
            <person name="Morales J."/>
            <person name="Moreau H."/>
            <person name="Motomura T."/>
            <person name="Nagasato C."/>
            <person name="Napoli C.A."/>
            <person name="Nelson D.R."/>
            <person name="Nyvall-Collen P."/>
            <person name="Peters A.F."/>
            <person name="Pommier C."/>
            <person name="Potin P."/>
            <person name="Poulain J."/>
            <person name="Quesneville H."/>
            <person name="Read B."/>
            <person name="Rensing S.A."/>
            <person name="Ritter A."/>
            <person name="Rousvoal S."/>
            <person name="Samanta M."/>
            <person name="Samson G."/>
            <person name="Schroeder D.C."/>
            <person name="Segurens B."/>
            <person name="Strittmatter M."/>
            <person name="Tonon T."/>
            <person name="Tregear J.W."/>
            <person name="Valentin K."/>
            <person name="von Dassow P."/>
            <person name="Yamagishi T."/>
            <person name="Van de Peer Y."/>
            <person name="Wincker P."/>
        </authorList>
    </citation>
    <scope>NUCLEOTIDE SEQUENCE [LARGE SCALE GENOMIC DNA]</scope>
    <source>
        <strain evidence="14">Ec32 / CCAP1310/4</strain>
    </source>
</reference>
<evidence type="ECO:0000256" key="11">
    <source>
        <dbReference type="SAM" id="MobiDB-lite"/>
    </source>
</evidence>
<proteinExistence type="inferred from homology"/>
<dbReference type="Gene3D" id="3.40.50.300">
    <property type="entry name" value="P-loop containing nucleotide triphosphate hydrolases"/>
    <property type="match status" value="1"/>
</dbReference>
<accession>D7FQ18</accession>
<feature type="region of interest" description="Disordered" evidence="11">
    <location>
        <begin position="405"/>
        <end position="430"/>
    </location>
</feature>
<dbReference type="InterPro" id="IPR027417">
    <property type="entry name" value="P-loop_NTPase"/>
</dbReference>
<dbReference type="GO" id="GO:0006400">
    <property type="term" value="P:tRNA modification"/>
    <property type="evidence" value="ECO:0007669"/>
    <property type="project" value="TreeGrafter"/>
</dbReference>
<dbReference type="InterPro" id="IPR039657">
    <property type="entry name" value="Dimethylallyltransferase"/>
</dbReference>
<dbReference type="PANTHER" id="PTHR11088:SF60">
    <property type="entry name" value="TRNA DIMETHYLALLYLTRANSFERASE"/>
    <property type="match status" value="1"/>
</dbReference>
<dbReference type="NCBIfam" id="TIGR00174">
    <property type="entry name" value="miaA"/>
    <property type="match status" value="1"/>
</dbReference>
<evidence type="ECO:0000256" key="8">
    <source>
        <dbReference type="ARBA" id="ARBA00022842"/>
    </source>
</evidence>
<feature type="signal peptide" evidence="12">
    <location>
        <begin position="1"/>
        <end position="15"/>
    </location>
</feature>
<keyword evidence="6 10" id="KW-0547">Nucleotide-binding</keyword>
<keyword evidence="7 10" id="KW-0067">ATP-binding</keyword>
<dbReference type="EMBL" id="FN649727">
    <property type="protein sequence ID" value="CBJ48350.1"/>
    <property type="molecule type" value="Genomic_DNA"/>
</dbReference>
<evidence type="ECO:0000256" key="4">
    <source>
        <dbReference type="ARBA" id="ARBA00022679"/>
    </source>
</evidence>
<evidence type="ECO:0000256" key="2">
    <source>
        <dbReference type="ARBA" id="ARBA00005842"/>
    </source>
</evidence>
<keyword evidence="12" id="KW-0732">Signal</keyword>
<evidence type="ECO:0000256" key="6">
    <source>
        <dbReference type="ARBA" id="ARBA00022741"/>
    </source>
</evidence>
<dbReference type="GO" id="GO:0052381">
    <property type="term" value="F:tRNA dimethylallyltransferase activity"/>
    <property type="evidence" value="ECO:0007669"/>
    <property type="project" value="UniProtKB-EC"/>
</dbReference>
<protein>
    <recommendedName>
        <fullName evidence="3">tRNA dimethylallyltransferase</fullName>
        <ecNumber evidence="3">2.5.1.75</ecNumber>
    </recommendedName>
</protein>
<dbReference type="OrthoDB" id="775260at2759"/>
<dbReference type="Gene3D" id="1.10.20.140">
    <property type="match status" value="1"/>
</dbReference>
<evidence type="ECO:0000313" key="14">
    <source>
        <dbReference type="Proteomes" id="UP000002630"/>
    </source>
</evidence>
<evidence type="ECO:0000313" key="13">
    <source>
        <dbReference type="EMBL" id="CBJ48350.1"/>
    </source>
</evidence>
<gene>
    <name evidence="13" type="primary">IPP</name>
    <name evidence="13" type="ORF">Esi_0002_0108</name>
</gene>
<dbReference type="InterPro" id="IPR018022">
    <property type="entry name" value="IPT"/>
</dbReference>
<dbReference type="OMA" id="YHWIDAS"/>